<dbReference type="GO" id="GO:0044291">
    <property type="term" value="C:cell-cell contact zone"/>
    <property type="evidence" value="ECO:0007669"/>
    <property type="project" value="Ensembl"/>
</dbReference>
<feature type="domain" description="Ig-like" evidence="18">
    <location>
        <begin position="153"/>
        <end position="247"/>
    </location>
</feature>
<evidence type="ECO:0000256" key="14">
    <source>
        <dbReference type="ARBA" id="ARBA00023319"/>
    </source>
</evidence>
<evidence type="ECO:0000256" key="13">
    <source>
        <dbReference type="ARBA" id="ARBA00023180"/>
    </source>
</evidence>
<dbReference type="InterPro" id="IPR003599">
    <property type="entry name" value="Ig_sub"/>
</dbReference>
<dbReference type="Pfam" id="PF07686">
    <property type="entry name" value="V-set"/>
    <property type="match status" value="1"/>
</dbReference>
<dbReference type="CDD" id="cd20930">
    <property type="entry name" value="Ig3_Nectin-5_like"/>
    <property type="match status" value="1"/>
</dbReference>
<dbReference type="GO" id="GO:0046814">
    <property type="term" value="P:coreceptor-mediated virion attachment to host cell"/>
    <property type="evidence" value="ECO:0007669"/>
    <property type="project" value="Ensembl"/>
</dbReference>
<dbReference type="GO" id="GO:0002860">
    <property type="term" value="P:positive regulation of natural killer cell mediated cytotoxicity directed against tumor cell target"/>
    <property type="evidence" value="ECO:0007669"/>
    <property type="project" value="Ensembl"/>
</dbReference>
<dbReference type="GO" id="GO:0009986">
    <property type="term" value="C:cell surface"/>
    <property type="evidence" value="ECO:0007669"/>
    <property type="project" value="Ensembl"/>
</dbReference>
<dbReference type="InterPro" id="IPR013162">
    <property type="entry name" value="CD80_C2-set"/>
</dbReference>
<dbReference type="SMART" id="SM00409">
    <property type="entry name" value="IG"/>
    <property type="match status" value="3"/>
</dbReference>
<dbReference type="GO" id="GO:0005886">
    <property type="term" value="C:plasma membrane"/>
    <property type="evidence" value="ECO:0007669"/>
    <property type="project" value="UniProtKB-SubCell"/>
</dbReference>
<dbReference type="SMART" id="SM00406">
    <property type="entry name" value="IGv"/>
    <property type="match status" value="1"/>
</dbReference>
<evidence type="ECO:0000256" key="12">
    <source>
        <dbReference type="ARBA" id="ARBA00023170"/>
    </source>
</evidence>
<dbReference type="FunFam" id="2.60.40.10:FF:000619">
    <property type="entry name" value="Nectin cell adhesion molecule 2"/>
    <property type="match status" value="1"/>
</dbReference>
<evidence type="ECO:0000256" key="10">
    <source>
        <dbReference type="ARBA" id="ARBA00023136"/>
    </source>
</evidence>
<comment type="subcellular location">
    <subcellularLocation>
        <location evidence="1">Cell membrane</location>
        <topology evidence="1">Single-pass type I membrane protein</topology>
    </subcellularLocation>
</comment>
<feature type="signal peptide" evidence="17">
    <location>
        <begin position="1"/>
        <end position="31"/>
    </location>
</feature>
<dbReference type="InterPro" id="IPR013106">
    <property type="entry name" value="Ig_V-set"/>
</dbReference>
<dbReference type="GeneTree" id="ENSGT00940000161167"/>
<evidence type="ECO:0000256" key="6">
    <source>
        <dbReference type="ARBA" id="ARBA00022729"/>
    </source>
</evidence>
<dbReference type="GO" id="GO:0042267">
    <property type="term" value="P:natural killer cell mediated cytotoxicity"/>
    <property type="evidence" value="ECO:0007669"/>
    <property type="project" value="Ensembl"/>
</dbReference>
<keyword evidence="3" id="KW-1003">Cell membrane</keyword>
<evidence type="ECO:0000256" key="4">
    <source>
        <dbReference type="ARBA" id="ARBA00022553"/>
    </source>
</evidence>
<keyword evidence="4" id="KW-0597">Phosphoprotein</keyword>
<keyword evidence="20" id="KW-1185">Reference proteome</keyword>
<evidence type="ECO:0000256" key="17">
    <source>
        <dbReference type="SAM" id="SignalP"/>
    </source>
</evidence>
<dbReference type="FunFam" id="2.60.40.10:FF:000711">
    <property type="entry name" value="Nectin cell adhesion molecule 2"/>
    <property type="match status" value="1"/>
</dbReference>
<evidence type="ECO:0000256" key="16">
    <source>
        <dbReference type="SAM" id="Phobius"/>
    </source>
</evidence>
<keyword evidence="12" id="KW-0675">Receptor</keyword>
<dbReference type="AlphaFoldDB" id="A0A8C6GMR8"/>
<name>A0A8C6GMR8_MUSSI</name>
<dbReference type="GO" id="GO:0005925">
    <property type="term" value="C:focal adhesion"/>
    <property type="evidence" value="ECO:0007669"/>
    <property type="project" value="TreeGrafter"/>
</dbReference>
<dbReference type="GO" id="GO:0050862">
    <property type="term" value="P:positive regulation of T cell receptor signaling pathway"/>
    <property type="evidence" value="ECO:0007669"/>
    <property type="project" value="Ensembl"/>
</dbReference>
<dbReference type="GO" id="GO:0005915">
    <property type="term" value="C:zonula adherens"/>
    <property type="evidence" value="ECO:0007669"/>
    <property type="project" value="Ensembl"/>
</dbReference>
<feature type="domain" description="Ig-like" evidence="18">
    <location>
        <begin position="252"/>
        <end position="337"/>
    </location>
</feature>
<dbReference type="GO" id="GO:0007010">
    <property type="term" value="P:cytoskeleton organization"/>
    <property type="evidence" value="ECO:0007669"/>
    <property type="project" value="Ensembl"/>
</dbReference>
<evidence type="ECO:0000259" key="18">
    <source>
        <dbReference type="PROSITE" id="PS50835"/>
    </source>
</evidence>
<dbReference type="GO" id="GO:0030382">
    <property type="term" value="P:sperm mitochondrion organization"/>
    <property type="evidence" value="ECO:0007669"/>
    <property type="project" value="Ensembl"/>
</dbReference>
<evidence type="ECO:0000256" key="3">
    <source>
        <dbReference type="ARBA" id="ARBA00022475"/>
    </source>
</evidence>
<dbReference type="InterPro" id="IPR013783">
    <property type="entry name" value="Ig-like_fold"/>
</dbReference>
<feature type="domain" description="Ig-like" evidence="18">
    <location>
        <begin position="14"/>
        <end position="131"/>
    </location>
</feature>
<evidence type="ECO:0000256" key="1">
    <source>
        <dbReference type="ARBA" id="ARBA00004251"/>
    </source>
</evidence>
<dbReference type="GO" id="GO:0050839">
    <property type="term" value="F:cell adhesion molecule binding"/>
    <property type="evidence" value="ECO:0007669"/>
    <property type="project" value="Ensembl"/>
</dbReference>
<dbReference type="GO" id="GO:0044782">
    <property type="term" value="P:cilium organization"/>
    <property type="evidence" value="ECO:0007669"/>
    <property type="project" value="Ensembl"/>
</dbReference>
<feature type="transmembrane region" description="Helical" evidence="16">
    <location>
        <begin position="352"/>
        <end position="373"/>
    </location>
</feature>
<protein>
    <submittedName>
        <fullName evidence="19">Nectin cell adhesion molecule 2</fullName>
    </submittedName>
</protein>
<dbReference type="GO" id="GO:0042271">
    <property type="term" value="P:susceptibility to natural killer cell mediated cytotoxicity"/>
    <property type="evidence" value="ECO:0007669"/>
    <property type="project" value="Ensembl"/>
</dbReference>
<dbReference type="Pfam" id="PF08205">
    <property type="entry name" value="C2-set_2"/>
    <property type="match status" value="1"/>
</dbReference>
<evidence type="ECO:0000256" key="5">
    <source>
        <dbReference type="ARBA" id="ARBA00022692"/>
    </source>
</evidence>
<dbReference type="InterPro" id="IPR052659">
    <property type="entry name" value="Nectin/PVR"/>
</dbReference>
<sequence length="580" mass="62595">MARAAVLPPSRLSPTLPLLPLLLLLLQETGAQDVRVRVLPEVRGRLGGTVELPCHLLPPTTERVSQVTWQRLDGTVVAAFHPSFGVDFPNSQFSKDRLSFVRARPETNADLRDATLAFRGLRVEDEGNYTCEFATFPNGTRRGVTWLRVIAQPENHAEAQEVTIGPQSVAVARCVSTGGRPPARITWISSLGGEAKDIQEPGIQAGTVTIISRYSLVPVGRADGVKVTCRVEHESFEEPILLPVTLSVRYPPEVSISGYDDNWYLGRSEAILTCDVRSNPEPTDYDWSTTSGVFPASAVAQGSQLLVHSVDRMVNTTFICTATNAVGTGRAEQVILVRESPSTAGAGATGGIIGGIIAAIIATAVAGTGILICRQQRKEQRLQAADEEEELEGPPSYKPPTPKAKLEEPEMVSCPLEPELPCLHTLPSSLGSSWEGAVGLGWGWLGAADMRVLVYSCVLPQPSQLFTLGASEHSPVKTPYFDAGVSCADQEMPRYHELPTLEERSGPLLLGATGLGPSLLVPPGPNVVEGVSLSLEDEEEDDEEEDFLDKINPIYDALSYPSPSDSYQSKDFFVSRAMYV</sequence>
<dbReference type="GO" id="GO:0048018">
    <property type="term" value="F:receptor ligand activity"/>
    <property type="evidence" value="ECO:0007669"/>
    <property type="project" value="Ensembl"/>
</dbReference>
<dbReference type="CDD" id="cd20989">
    <property type="entry name" value="IgV_1_Nectin-2_NecL-5_like_CD112_CD155"/>
    <property type="match status" value="1"/>
</dbReference>
<dbReference type="GO" id="GO:0051654">
    <property type="term" value="P:establishment of mitochondrion localization"/>
    <property type="evidence" value="ECO:0007669"/>
    <property type="project" value="Ensembl"/>
</dbReference>
<reference evidence="19" key="2">
    <citation type="submission" date="2025-09" db="UniProtKB">
        <authorList>
            <consortium name="Ensembl"/>
        </authorList>
    </citation>
    <scope>IDENTIFICATION</scope>
</reference>
<dbReference type="SUPFAM" id="SSF48726">
    <property type="entry name" value="Immunoglobulin"/>
    <property type="match status" value="3"/>
</dbReference>
<keyword evidence="7" id="KW-0677">Repeat</keyword>
<dbReference type="GO" id="GO:0002891">
    <property type="term" value="P:positive regulation of immunoglobulin mediated immune response"/>
    <property type="evidence" value="ECO:0007669"/>
    <property type="project" value="Ensembl"/>
</dbReference>
<evidence type="ECO:0000256" key="8">
    <source>
        <dbReference type="ARBA" id="ARBA00022889"/>
    </source>
</evidence>
<evidence type="ECO:0000256" key="7">
    <source>
        <dbReference type="ARBA" id="ARBA00022737"/>
    </source>
</evidence>
<dbReference type="GO" id="GO:0007156">
    <property type="term" value="P:homophilic cell adhesion via plasma membrane adhesion molecules"/>
    <property type="evidence" value="ECO:0007669"/>
    <property type="project" value="Ensembl"/>
</dbReference>
<dbReference type="GO" id="GO:0033005">
    <property type="term" value="P:positive regulation of mast cell activation"/>
    <property type="evidence" value="ECO:0007669"/>
    <property type="project" value="Ensembl"/>
</dbReference>
<dbReference type="GO" id="GO:0019064">
    <property type="term" value="P:fusion of virus membrane with host plasma membrane"/>
    <property type="evidence" value="ECO:0007669"/>
    <property type="project" value="Ensembl"/>
</dbReference>
<keyword evidence="6 17" id="KW-0732">Signal</keyword>
<keyword evidence="10 16" id="KW-0472">Membrane</keyword>
<dbReference type="GO" id="GO:0046596">
    <property type="term" value="P:regulation of viral entry into host cell"/>
    <property type="evidence" value="ECO:0007669"/>
    <property type="project" value="Ensembl"/>
</dbReference>
<keyword evidence="9 16" id="KW-1133">Transmembrane helix</keyword>
<dbReference type="Ensembl" id="ENSMSIT00000010473.1">
    <property type="protein sequence ID" value="ENSMSIP00000008246.1"/>
    <property type="gene ID" value="ENSMSIG00000007299.1"/>
</dbReference>
<dbReference type="GO" id="GO:0042803">
    <property type="term" value="F:protein homodimerization activity"/>
    <property type="evidence" value="ECO:0007669"/>
    <property type="project" value="Ensembl"/>
</dbReference>
<evidence type="ECO:0000313" key="19">
    <source>
        <dbReference type="Ensembl" id="ENSMSIP00000008246.1"/>
    </source>
</evidence>
<dbReference type="PANTHER" id="PTHR47387">
    <property type="entry name" value="NECTIN-2"/>
    <property type="match status" value="1"/>
</dbReference>
<evidence type="ECO:0000313" key="20">
    <source>
        <dbReference type="Proteomes" id="UP000694415"/>
    </source>
</evidence>
<evidence type="ECO:0000256" key="2">
    <source>
        <dbReference type="ARBA" id="ARBA00007810"/>
    </source>
</evidence>
<feature type="region of interest" description="Disordered" evidence="15">
    <location>
        <begin position="382"/>
        <end position="410"/>
    </location>
</feature>
<dbReference type="InterPro" id="IPR036179">
    <property type="entry name" value="Ig-like_dom_sf"/>
</dbReference>
<proteinExistence type="inferred from homology"/>
<keyword evidence="5 16" id="KW-0812">Transmembrane</keyword>
<dbReference type="FunFam" id="2.60.40.10:FF:000712">
    <property type="entry name" value="Poliovirus receptor homolog"/>
    <property type="match status" value="1"/>
</dbReference>
<dbReference type="GO" id="GO:0045953">
    <property type="term" value="P:negative regulation of natural killer cell mediated cytotoxicity"/>
    <property type="evidence" value="ECO:0007669"/>
    <property type="project" value="Ensembl"/>
</dbReference>
<accession>A0A8C6GMR8</accession>
<dbReference type="Proteomes" id="UP000694415">
    <property type="component" value="Unplaced"/>
</dbReference>
<reference evidence="19" key="1">
    <citation type="submission" date="2025-08" db="UniProtKB">
        <authorList>
            <consortium name="Ensembl"/>
        </authorList>
    </citation>
    <scope>IDENTIFICATION</scope>
</reference>
<dbReference type="PANTHER" id="PTHR47387:SF1">
    <property type="entry name" value="NECTIN-2"/>
    <property type="match status" value="1"/>
</dbReference>
<evidence type="ECO:0000256" key="9">
    <source>
        <dbReference type="ARBA" id="ARBA00022989"/>
    </source>
</evidence>
<keyword evidence="11" id="KW-1015">Disulfide bond</keyword>
<comment type="similarity">
    <text evidence="2">Belongs to the nectin family.</text>
</comment>
<feature type="chain" id="PRO_5034919062" evidence="17">
    <location>
        <begin position="32"/>
        <end position="580"/>
    </location>
</feature>
<dbReference type="GO" id="GO:0009566">
    <property type="term" value="P:fertilization"/>
    <property type="evidence" value="ECO:0007669"/>
    <property type="project" value="Ensembl"/>
</dbReference>
<evidence type="ECO:0000256" key="11">
    <source>
        <dbReference type="ARBA" id="ARBA00023157"/>
    </source>
</evidence>
<dbReference type="PROSITE" id="PS50835">
    <property type="entry name" value="IG_LIKE"/>
    <property type="match status" value="3"/>
</dbReference>
<organism evidence="19 20">
    <name type="scientific">Mus spicilegus</name>
    <name type="common">Mound-building mouse</name>
    <dbReference type="NCBI Taxonomy" id="10103"/>
    <lineage>
        <taxon>Eukaryota</taxon>
        <taxon>Metazoa</taxon>
        <taxon>Chordata</taxon>
        <taxon>Craniata</taxon>
        <taxon>Vertebrata</taxon>
        <taxon>Euteleostomi</taxon>
        <taxon>Mammalia</taxon>
        <taxon>Eutheria</taxon>
        <taxon>Euarchontoglires</taxon>
        <taxon>Glires</taxon>
        <taxon>Rodentia</taxon>
        <taxon>Myomorpha</taxon>
        <taxon>Muroidea</taxon>
        <taxon>Muridae</taxon>
        <taxon>Murinae</taxon>
        <taxon>Mus</taxon>
        <taxon>Mus</taxon>
    </lineage>
</organism>
<keyword evidence="14" id="KW-0393">Immunoglobulin domain</keyword>
<dbReference type="Gene3D" id="2.60.40.10">
    <property type="entry name" value="Immunoglobulins"/>
    <property type="match status" value="3"/>
</dbReference>
<dbReference type="InterPro" id="IPR007110">
    <property type="entry name" value="Ig-like_dom"/>
</dbReference>
<dbReference type="GO" id="GO:0007289">
    <property type="term" value="P:spermatid nucleus differentiation"/>
    <property type="evidence" value="ECO:0007669"/>
    <property type="project" value="Ensembl"/>
</dbReference>
<dbReference type="GO" id="GO:0001675">
    <property type="term" value="P:acrosome assembly"/>
    <property type="evidence" value="ECO:0007669"/>
    <property type="project" value="Ensembl"/>
</dbReference>
<dbReference type="GO" id="GO:0060370">
    <property type="term" value="P:susceptibility to T cell mediated cytotoxicity"/>
    <property type="evidence" value="ECO:0007669"/>
    <property type="project" value="Ensembl"/>
</dbReference>
<evidence type="ECO:0000256" key="15">
    <source>
        <dbReference type="SAM" id="MobiDB-lite"/>
    </source>
</evidence>
<keyword evidence="13" id="KW-0325">Glycoprotein</keyword>
<dbReference type="GO" id="GO:0051649">
    <property type="term" value="P:establishment of localization in cell"/>
    <property type="evidence" value="ECO:0007669"/>
    <property type="project" value="Ensembl"/>
</dbReference>
<keyword evidence="8" id="KW-0130">Cell adhesion</keyword>
<dbReference type="CDD" id="cd07703">
    <property type="entry name" value="IgC1_2_Nectin-2_Necl-5_like"/>
    <property type="match status" value="1"/>
</dbReference>